<dbReference type="Gene3D" id="3.40.50.300">
    <property type="entry name" value="P-loop containing nucleotide triphosphate hydrolases"/>
    <property type="match status" value="1"/>
</dbReference>
<dbReference type="GO" id="GO:0016887">
    <property type="term" value="F:ATP hydrolysis activity"/>
    <property type="evidence" value="ECO:0007669"/>
    <property type="project" value="InterPro"/>
</dbReference>
<dbReference type="GO" id="GO:0005524">
    <property type="term" value="F:ATP binding"/>
    <property type="evidence" value="ECO:0007669"/>
    <property type="project" value="InterPro"/>
</dbReference>
<protein>
    <submittedName>
        <fullName evidence="1">Uncharacterized protein</fullName>
    </submittedName>
</protein>
<proteinExistence type="predicted"/>
<dbReference type="Pfam" id="PF13304">
    <property type="entry name" value="AAA_21"/>
    <property type="match status" value="1"/>
</dbReference>
<dbReference type="GO" id="GO:0000731">
    <property type="term" value="P:DNA synthesis involved in DNA repair"/>
    <property type="evidence" value="ECO:0007669"/>
    <property type="project" value="TreeGrafter"/>
</dbReference>
<dbReference type="SUPFAM" id="SSF52540">
    <property type="entry name" value="P-loop containing nucleoside triphosphate hydrolases"/>
    <property type="match status" value="1"/>
</dbReference>
<accession>A0A1J1JIX8</accession>
<dbReference type="InterPro" id="IPR027417">
    <property type="entry name" value="P-loop_NTPase"/>
</dbReference>
<name>A0A1J1JIX8_PLAAG</name>
<dbReference type="EMBL" id="LO018304">
    <property type="protein sequence ID" value="CUM60951.1"/>
    <property type="molecule type" value="Genomic_DNA"/>
</dbReference>
<dbReference type="PANTHER" id="PTHR32182:SF22">
    <property type="entry name" value="ATP-DEPENDENT ENDONUCLEASE, OLD FAMILY-RELATED"/>
    <property type="match status" value="1"/>
</dbReference>
<dbReference type="RefSeq" id="WP_227366269.1">
    <property type="nucleotide sequence ID" value="NZ_JBIIEP010000003.1"/>
</dbReference>
<dbReference type="GO" id="GO:0006302">
    <property type="term" value="P:double-strand break repair"/>
    <property type="evidence" value="ECO:0007669"/>
    <property type="project" value="TreeGrafter"/>
</dbReference>
<organism evidence="1">
    <name type="scientific">Planktothrix agardhii</name>
    <name type="common">Oscillatoria agardhii</name>
    <dbReference type="NCBI Taxonomy" id="1160"/>
    <lineage>
        <taxon>Bacteria</taxon>
        <taxon>Bacillati</taxon>
        <taxon>Cyanobacteriota</taxon>
        <taxon>Cyanophyceae</taxon>
        <taxon>Oscillatoriophycideae</taxon>
        <taxon>Oscillatoriales</taxon>
        <taxon>Microcoleaceae</taxon>
        <taxon>Planktothrix</taxon>
    </lineage>
</organism>
<sequence>MKLDFVEYIENEGLPSQWTIEGCQLGYINLIVGKNASGKSRIIRAIDILADLLADQAKIKSNSKKRKWKFIFNANQSEDRTEYSLIIDQDQVTLEKFVVGSTTYLDRGEGGRGKIFAEELKTQMNFQTPGDKLAAVDRRDTVQHPFFEPLYNWAKSLRYYPFGTSLGKRSLGRFPQGKDIRKITDFKDPDFVVEIFKIGQEDFGNDFVELIIKDMKSIGYELSSIEIKKPSFFEEETESVPFFLEDAQYLSVQEDDLKGNTEQFQMSQGMFRALSLIIQINYALFSREQCPDCILIDDIGEGLDYERSSALIKLLIEKANTGSLQLIMTTNDRFIMNGVPLEYWSVIERLPGCSKLYNIYNSKERFEEFEFTGLNNFDFFSSDFYLEGFADEDATA</sequence>
<evidence type="ECO:0000313" key="1">
    <source>
        <dbReference type="EMBL" id="CUM60951.1"/>
    </source>
</evidence>
<gene>
    <name evidence="1" type="ORF">PLAM_2985</name>
</gene>
<dbReference type="AlphaFoldDB" id="A0A1J1JIX8"/>
<dbReference type="InterPro" id="IPR003959">
    <property type="entry name" value="ATPase_AAA_core"/>
</dbReference>
<reference evidence="1" key="1">
    <citation type="submission" date="2015-09" db="EMBL/GenBank/DDBJ databases">
        <authorList>
            <person name="Jackson K.R."/>
            <person name="Lunt B.L."/>
            <person name="Fisher J.N.B."/>
            <person name="Gardner A.V."/>
            <person name="Bailey M.E."/>
            <person name="Deus L.M."/>
            <person name="Earl A.S."/>
            <person name="Gibby P.D."/>
            <person name="Hartmann K.A."/>
            <person name="Liu J.E."/>
            <person name="Manci A.M."/>
            <person name="Nielsen D.A."/>
            <person name="Solomon M.B."/>
            <person name="Breakwell D.P."/>
            <person name="Burnett S.H."/>
            <person name="Grose J.H."/>
        </authorList>
    </citation>
    <scope>NUCLEOTIDE SEQUENCE</scope>
    <source>
        <strain evidence="1">7805</strain>
    </source>
</reference>
<dbReference type="PANTHER" id="PTHR32182">
    <property type="entry name" value="DNA REPLICATION AND REPAIR PROTEIN RECF"/>
    <property type="match status" value="1"/>
</dbReference>